<reference evidence="2" key="1">
    <citation type="submission" date="2021-08" db="EMBL/GenBank/DDBJ databases">
        <title>WGS assembly of Ceratopteris richardii.</title>
        <authorList>
            <person name="Marchant D.B."/>
            <person name="Chen G."/>
            <person name="Jenkins J."/>
            <person name="Shu S."/>
            <person name="Leebens-Mack J."/>
            <person name="Grimwood J."/>
            <person name="Schmutz J."/>
            <person name="Soltis P."/>
            <person name="Soltis D."/>
            <person name="Chen Z.-H."/>
        </authorList>
    </citation>
    <scope>NUCLEOTIDE SEQUENCE</scope>
    <source>
        <strain evidence="2">Whitten #5841</strain>
        <tissue evidence="2">Leaf</tissue>
    </source>
</reference>
<dbReference type="CDD" id="cd11583">
    <property type="entry name" value="Orc6_mid"/>
    <property type="match status" value="1"/>
</dbReference>
<dbReference type="Proteomes" id="UP000825935">
    <property type="component" value="Chromosome 37"/>
</dbReference>
<dbReference type="Pfam" id="PF21913">
    <property type="entry name" value="ORC6_2nd"/>
    <property type="match status" value="1"/>
</dbReference>
<evidence type="ECO:0000313" key="2">
    <source>
        <dbReference type="EMBL" id="KAH7280172.1"/>
    </source>
</evidence>
<dbReference type="GO" id="GO:0006270">
    <property type="term" value="P:DNA replication initiation"/>
    <property type="evidence" value="ECO:0007669"/>
    <property type="project" value="TreeGrafter"/>
</dbReference>
<evidence type="ECO:0000313" key="3">
    <source>
        <dbReference type="Proteomes" id="UP000825935"/>
    </source>
</evidence>
<accession>A0A8T2Q876</accession>
<dbReference type="InterPro" id="IPR020529">
    <property type="entry name" value="ORC6_met/pln"/>
</dbReference>
<dbReference type="PANTHER" id="PTHR13394">
    <property type="entry name" value="ORIGIN RECOGNITION COMPLEX SUBUNIT 6"/>
    <property type="match status" value="1"/>
</dbReference>
<dbReference type="GO" id="GO:0005664">
    <property type="term" value="C:nuclear origin of replication recognition complex"/>
    <property type="evidence" value="ECO:0007669"/>
    <property type="project" value="InterPro"/>
</dbReference>
<protein>
    <recommendedName>
        <fullName evidence="1">ORC6 second cyclin-like domain-containing protein</fullName>
    </recommendedName>
</protein>
<organism evidence="2 3">
    <name type="scientific">Ceratopteris richardii</name>
    <name type="common">Triangle waterfern</name>
    <dbReference type="NCBI Taxonomy" id="49495"/>
    <lineage>
        <taxon>Eukaryota</taxon>
        <taxon>Viridiplantae</taxon>
        <taxon>Streptophyta</taxon>
        <taxon>Embryophyta</taxon>
        <taxon>Tracheophyta</taxon>
        <taxon>Polypodiopsida</taxon>
        <taxon>Polypodiidae</taxon>
        <taxon>Polypodiales</taxon>
        <taxon>Pteridineae</taxon>
        <taxon>Pteridaceae</taxon>
        <taxon>Parkerioideae</taxon>
        <taxon>Ceratopteris</taxon>
    </lineage>
</organism>
<dbReference type="Gene3D" id="1.10.472.10">
    <property type="entry name" value="Cyclin-like"/>
    <property type="match status" value="1"/>
</dbReference>
<dbReference type="PANTHER" id="PTHR13394:SF0">
    <property type="entry name" value="ORIGIN RECOGNITION COMPLEX SUBUNIT 6"/>
    <property type="match status" value="1"/>
</dbReference>
<name>A0A8T2Q876_CERRI</name>
<feature type="domain" description="ORC6 second cyclin-like" evidence="1">
    <location>
        <begin position="5"/>
        <end position="66"/>
    </location>
</feature>
<sequence length="170" mass="19228">MEYKQRFLAGLPESRKSYADFSRGVFVAVAFYFCAKRNKVKVDKLRLIEICGTSESEFASVSSSMLNLCYDLLGLEREKIESPSAANVKTAKVCASKRKKLDYASYVGGLDLPEDQVSEVVTHPNLHVQMVCYRFSSLSSSGHTIDCFHGFRAMAYVCRKKFTLLWFMVT</sequence>
<proteinExistence type="predicted"/>
<dbReference type="InterPro" id="IPR054113">
    <property type="entry name" value="ORC6_cyclin-like_2nd"/>
</dbReference>
<evidence type="ECO:0000259" key="1">
    <source>
        <dbReference type="Pfam" id="PF21913"/>
    </source>
</evidence>
<gene>
    <name evidence="2" type="ORF">KP509_37G054400</name>
</gene>
<keyword evidence="3" id="KW-1185">Reference proteome</keyword>
<dbReference type="AlphaFoldDB" id="A0A8T2Q876"/>
<dbReference type="EMBL" id="CM035442">
    <property type="protein sequence ID" value="KAH7280172.1"/>
    <property type="molecule type" value="Genomic_DNA"/>
</dbReference>
<comment type="caution">
    <text evidence="2">The sequence shown here is derived from an EMBL/GenBank/DDBJ whole genome shotgun (WGS) entry which is preliminary data.</text>
</comment>
<dbReference type="OrthoDB" id="5552484at2759"/>